<evidence type="ECO:0000313" key="7">
    <source>
        <dbReference type="Proteomes" id="UP000674217"/>
    </source>
</evidence>
<accession>A0ABS5CVD7</accession>
<gene>
    <name evidence="6" type="ORF">J3S90_12210</name>
</gene>
<keyword evidence="2 4" id="KW-0472">Membrane</keyword>
<dbReference type="InterPro" id="IPR036737">
    <property type="entry name" value="OmpA-like_sf"/>
</dbReference>
<comment type="subcellular location">
    <subcellularLocation>
        <location evidence="1">Cell outer membrane</location>
    </subcellularLocation>
</comment>
<dbReference type="PANTHER" id="PTHR30329:SF21">
    <property type="entry name" value="LIPOPROTEIN YIAD-RELATED"/>
    <property type="match status" value="1"/>
</dbReference>
<dbReference type="PRINTS" id="PR01021">
    <property type="entry name" value="OMPADOMAIN"/>
</dbReference>
<keyword evidence="7" id="KW-1185">Reference proteome</keyword>
<dbReference type="CDD" id="cd07185">
    <property type="entry name" value="OmpA_C-like"/>
    <property type="match status" value="1"/>
</dbReference>
<feature type="domain" description="OmpA-like" evidence="5">
    <location>
        <begin position="222"/>
        <end position="336"/>
    </location>
</feature>
<evidence type="ECO:0000256" key="1">
    <source>
        <dbReference type="ARBA" id="ARBA00004442"/>
    </source>
</evidence>
<sequence length="336" mass="38401">MKISLILSISLMFLFNACNQKENKENSQEQQTEATSKKTIRFENTEVITTFDINKIPVSKQEIGTFPYLSSPEGYVYNNEKSKNYEEKYFCFNDSLVTKIGGKYFFSKILKKEDNKNEYEKSFVIKSYENAIKKLGGIQIYEGVYNKKAQDLISKENPASFEDLNNDLSRKNIQFLLKVPSGNIWFELSIHDRDNEIFFTVIQEEGFKQTISILKADEIKKQLDKTGKAILYINFDTDKATLKDDGNTAVSEIAKVMQNDINLKVSIEGHTDNTGDASHNKILSTDRANTVFKKLVALKIDTKRLKSIGYGAQKPLIANDTEESKAKNRRVEIVKI</sequence>
<dbReference type="Pfam" id="PF00691">
    <property type="entry name" value="OmpA"/>
    <property type="match status" value="1"/>
</dbReference>
<evidence type="ECO:0000313" key="6">
    <source>
        <dbReference type="EMBL" id="MBP4142565.1"/>
    </source>
</evidence>
<evidence type="ECO:0000259" key="5">
    <source>
        <dbReference type="PROSITE" id="PS51123"/>
    </source>
</evidence>
<evidence type="ECO:0000256" key="4">
    <source>
        <dbReference type="PROSITE-ProRule" id="PRU00473"/>
    </source>
</evidence>
<dbReference type="EMBL" id="JAGFBU010000004">
    <property type="protein sequence ID" value="MBP4142565.1"/>
    <property type="molecule type" value="Genomic_DNA"/>
</dbReference>
<name>A0ABS5CVD7_9FLAO</name>
<organism evidence="6 7">
    <name type="scientific">Flavobacterium flabelliforme</name>
    <dbReference type="NCBI Taxonomy" id="2816119"/>
    <lineage>
        <taxon>Bacteria</taxon>
        <taxon>Pseudomonadati</taxon>
        <taxon>Bacteroidota</taxon>
        <taxon>Flavobacteriia</taxon>
        <taxon>Flavobacteriales</taxon>
        <taxon>Flavobacteriaceae</taxon>
        <taxon>Flavobacterium</taxon>
    </lineage>
</organism>
<dbReference type="Gene3D" id="3.30.1330.60">
    <property type="entry name" value="OmpA-like domain"/>
    <property type="match status" value="1"/>
</dbReference>
<dbReference type="InterPro" id="IPR006665">
    <property type="entry name" value="OmpA-like"/>
</dbReference>
<protein>
    <submittedName>
        <fullName evidence="6">OmpA family protein</fullName>
    </submittedName>
</protein>
<dbReference type="SUPFAM" id="SSF103088">
    <property type="entry name" value="OmpA-like"/>
    <property type="match status" value="1"/>
</dbReference>
<keyword evidence="3" id="KW-0998">Cell outer membrane</keyword>
<comment type="caution">
    <text evidence="6">The sequence shown here is derived from an EMBL/GenBank/DDBJ whole genome shotgun (WGS) entry which is preliminary data.</text>
</comment>
<dbReference type="Proteomes" id="UP000674217">
    <property type="component" value="Unassembled WGS sequence"/>
</dbReference>
<dbReference type="PANTHER" id="PTHR30329">
    <property type="entry name" value="STATOR ELEMENT OF FLAGELLAR MOTOR COMPLEX"/>
    <property type="match status" value="1"/>
</dbReference>
<evidence type="ECO:0000256" key="2">
    <source>
        <dbReference type="ARBA" id="ARBA00023136"/>
    </source>
</evidence>
<proteinExistence type="predicted"/>
<dbReference type="InterPro" id="IPR050330">
    <property type="entry name" value="Bact_OuterMem_StrucFunc"/>
</dbReference>
<evidence type="ECO:0000256" key="3">
    <source>
        <dbReference type="ARBA" id="ARBA00023237"/>
    </source>
</evidence>
<reference evidence="6 7" key="1">
    <citation type="submission" date="2021-03" db="EMBL/GenBank/DDBJ databases">
        <title>Flavobacterium Flabelliformis Sp. Nov. And Flavobacterium Geliluteum Sp. Nov., Two Novel Multidrug Resistant Psychrophilic Species Isolated From Antarctica.</title>
        <authorList>
            <person name="Kralova S."/>
            <person name="Busse H.J."/>
            <person name="Bezdicek M."/>
            <person name="Nykrynova M."/>
            <person name="Kroupova E."/>
            <person name="Krsek D."/>
            <person name="Sedlacek I."/>
        </authorList>
    </citation>
    <scope>NUCLEOTIDE SEQUENCE [LARGE SCALE GENOMIC DNA]</scope>
    <source>
        <strain evidence="6 7">P4023</strain>
    </source>
</reference>
<dbReference type="PROSITE" id="PS51123">
    <property type="entry name" value="OMPA_2"/>
    <property type="match status" value="1"/>
</dbReference>
<dbReference type="InterPro" id="IPR006664">
    <property type="entry name" value="OMP_bac"/>
</dbReference>